<feature type="repeat" description="WD" evidence="3">
    <location>
        <begin position="41"/>
        <end position="82"/>
    </location>
</feature>
<dbReference type="SMART" id="SM00320">
    <property type="entry name" value="WD40"/>
    <property type="match status" value="3"/>
</dbReference>
<dbReference type="SUPFAM" id="SSF50978">
    <property type="entry name" value="WD40 repeat-like"/>
    <property type="match status" value="1"/>
</dbReference>
<accession>A0A8S2FUW2</accession>
<name>A0A8S2FUW2_9BILA</name>
<feature type="non-terminal residue" evidence="5">
    <location>
        <position position="305"/>
    </location>
</feature>
<dbReference type="Proteomes" id="UP000677228">
    <property type="component" value="Unassembled WGS sequence"/>
</dbReference>
<dbReference type="Gene3D" id="2.130.10.10">
    <property type="entry name" value="YVTN repeat-like/Quinoprotein amine dehydrogenase"/>
    <property type="match status" value="1"/>
</dbReference>
<proteinExistence type="predicted"/>
<keyword evidence="1 3" id="KW-0853">WD repeat</keyword>
<dbReference type="EMBL" id="CAJNOK010042784">
    <property type="protein sequence ID" value="CAF1565972.1"/>
    <property type="molecule type" value="Genomic_DNA"/>
</dbReference>
<evidence type="ECO:0000256" key="4">
    <source>
        <dbReference type="SAM" id="MobiDB-lite"/>
    </source>
</evidence>
<dbReference type="InterPro" id="IPR019775">
    <property type="entry name" value="WD40_repeat_CS"/>
</dbReference>
<gene>
    <name evidence="5" type="ORF">OVA965_LOCUS40082</name>
    <name evidence="6" type="ORF">TMI583_LOCUS41472</name>
</gene>
<sequence length="305" mass="33880">GHNGAINSLKFSPDGRYLTTAADDAAIRMWDVKGGRFIKDLLDHQGPVNTIEYHPKELLLASGSSDKRIKFWDLDKYQTICETPQELSAIKCLAFDPDNASYLFSGSNDMLRVYNWEPVQLLDTVTVGWKNVQDIVVHKDQLLGASVFQNKVTIGSVYIPDLKTKPRKISPVRDYFPNDLKTTANMNSTSRRTQFQPIATKDENMKVRQDVSGQESTLDASSQSSSDDFKQPQPTDSVVIDNMEDYDRIFRSKNHLSRSPTPKTTNNNSKSTVPAPSSASTGTFTINSSTTNTENSAQPSTKGSN</sequence>
<evidence type="ECO:0000256" key="3">
    <source>
        <dbReference type="PROSITE-ProRule" id="PRU00221"/>
    </source>
</evidence>
<dbReference type="PANTHER" id="PTHR19845:SF0">
    <property type="entry name" value="KATANIN P80 WD40 REPEAT-CONTAINING SUBUNIT B1"/>
    <property type="match status" value="1"/>
</dbReference>
<feature type="compositionally biased region" description="Polar residues" evidence="4">
    <location>
        <begin position="180"/>
        <end position="197"/>
    </location>
</feature>
<evidence type="ECO:0000313" key="5">
    <source>
        <dbReference type="EMBL" id="CAF1565972.1"/>
    </source>
</evidence>
<reference evidence="5" key="1">
    <citation type="submission" date="2021-02" db="EMBL/GenBank/DDBJ databases">
        <authorList>
            <person name="Nowell W R."/>
        </authorList>
    </citation>
    <scope>NUCLEOTIDE SEQUENCE</scope>
</reference>
<keyword evidence="2" id="KW-0677">Repeat</keyword>
<feature type="compositionally biased region" description="Low complexity" evidence="4">
    <location>
        <begin position="280"/>
        <end position="296"/>
    </location>
</feature>
<dbReference type="InterPro" id="IPR036322">
    <property type="entry name" value="WD40_repeat_dom_sf"/>
</dbReference>
<feature type="compositionally biased region" description="Low complexity" evidence="4">
    <location>
        <begin position="216"/>
        <end position="226"/>
    </location>
</feature>
<evidence type="ECO:0000256" key="2">
    <source>
        <dbReference type="ARBA" id="ARBA00022737"/>
    </source>
</evidence>
<feature type="non-terminal residue" evidence="5">
    <location>
        <position position="1"/>
    </location>
</feature>
<protein>
    <submittedName>
        <fullName evidence="5">Uncharacterized protein</fullName>
    </submittedName>
</protein>
<feature type="region of interest" description="Disordered" evidence="4">
    <location>
        <begin position="180"/>
        <end position="305"/>
    </location>
</feature>
<feature type="compositionally biased region" description="Low complexity" evidence="4">
    <location>
        <begin position="259"/>
        <end position="272"/>
    </location>
</feature>
<dbReference type="PANTHER" id="PTHR19845">
    <property type="entry name" value="KATANIN P80 SUBUNIT"/>
    <property type="match status" value="1"/>
</dbReference>
<dbReference type="InterPro" id="IPR001680">
    <property type="entry name" value="WD40_rpt"/>
</dbReference>
<feature type="compositionally biased region" description="Basic and acidic residues" evidence="4">
    <location>
        <begin position="200"/>
        <end position="209"/>
    </location>
</feature>
<dbReference type="PROSITE" id="PS00678">
    <property type="entry name" value="WD_REPEATS_1"/>
    <property type="match status" value="2"/>
</dbReference>
<dbReference type="GO" id="GO:0007019">
    <property type="term" value="P:microtubule depolymerization"/>
    <property type="evidence" value="ECO:0007669"/>
    <property type="project" value="TreeGrafter"/>
</dbReference>
<feature type="repeat" description="WD" evidence="3">
    <location>
        <begin position="1"/>
        <end position="40"/>
    </location>
</feature>
<dbReference type="Pfam" id="PF00400">
    <property type="entry name" value="WD40"/>
    <property type="match status" value="3"/>
</dbReference>
<dbReference type="GO" id="GO:0008352">
    <property type="term" value="C:katanin complex"/>
    <property type="evidence" value="ECO:0007669"/>
    <property type="project" value="TreeGrafter"/>
</dbReference>
<dbReference type="Proteomes" id="UP000682733">
    <property type="component" value="Unassembled WGS sequence"/>
</dbReference>
<dbReference type="EMBL" id="CAJOBA010065488">
    <property type="protein sequence ID" value="CAF4358925.1"/>
    <property type="molecule type" value="Genomic_DNA"/>
</dbReference>
<dbReference type="PROSITE" id="PS50294">
    <property type="entry name" value="WD_REPEATS_REGION"/>
    <property type="match status" value="2"/>
</dbReference>
<organism evidence="5 7">
    <name type="scientific">Didymodactylos carnosus</name>
    <dbReference type="NCBI Taxonomy" id="1234261"/>
    <lineage>
        <taxon>Eukaryota</taxon>
        <taxon>Metazoa</taxon>
        <taxon>Spiralia</taxon>
        <taxon>Gnathifera</taxon>
        <taxon>Rotifera</taxon>
        <taxon>Eurotatoria</taxon>
        <taxon>Bdelloidea</taxon>
        <taxon>Philodinida</taxon>
        <taxon>Philodinidae</taxon>
        <taxon>Didymodactylos</taxon>
    </lineage>
</organism>
<evidence type="ECO:0000256" key="1">
    <source>
        <dbReference type="ARBA" id="ARBA00022574"/>
    </source>
</evidence>
<dbReference type="AlphaFoldDB" id="A0A8S2FUW2"/>
<evidence type="ECO:0000313" key="7">
    <source>
        <dbReference type="Proteomes" id="UP000677228"/>
    </source>
</evidence>
<comment type="caution">
    <text evidence="5">The sequence shown here is derived from an EMBL/GenBank/DDBJ whole genome shotgun (WGS) entry which is preliminary data.</text>
</comment>
<dbReference type="InterPro" id="IPR015943">
    <property type="entry name" value="WD40/YVTN_repeat-like_dom_sf"/>
</dbReference>
<evidence type="ECO:0000313" key="6">
    <source>
        <dbReference type="EMBL" id="CAF4358925.1"/>
    </source>
</evidence>
<dbReference type="PROSITE" id="PS50082">
    <property type="entry name" value="WD_REPEATS_2"/>
    <property type="match status" value="2"/>
</dbReference>